<dbReference type="Proteomes" id="UP000235916">
    <property type="component" value="Unassembled WGS sequence"/>
</dbReference>
<dbReference type="Pfam" id="PF13937">
    <property type="entry name" value="DUF4212"/>
    <property type="match status" value="1"/>
</dbReference>
<feature type="domain" description="Sodium symporter small subunit" evidence="3">
    <location>
        <begin position="27"/>
        <end position="97"/>
    </location>
</feature>
<feature type="transmembrane region" description="Helical" evidence="2">
    <location>
        <begin position="35"/>
        <end position="54"/>
    </location>
</feature>
<keyword evidence="2" id="KW-1133">Transmembrane helix</keyword>
<evidence type="ECO:0000256" key="1">
    <source>
        <dbReference type="SAM" id="MobiDB-lite"/>
    </source>
</evidence>
<feature type="region of interest" description="Disordered" evidence="1">
    <location>
        <begin position="1"/>
        <end position="20"/>
    </location>
</feature>
<feature type="transmembrane region" description="Helical" evidence="2">
    <location>
        <begin position="66"/>
        <end position="89"/>
    </location>
</feature>
<protein>
    <submittedName>
        <fullName evidence="4">DUF4212 domain-containing protein</fullName>
    </submittedName>
</protein>
<evidence type="ECO:0000313" key="5">
    <source>
        <dbReference type="Proteomes" id="UP000235916"/>
    </source>
</evidence>
<dbReference type="AlphaFoldDB" id="A0A2N8KVB5"/>
<dbReference type="OrthoDB" id="9797746at2"/>
<proteinExistence type="predicted"/>
<sequence>MNLHDFDRPAPLPGSLPTAPPSAQQLRYWQRTRRLTGVLLLIWLGVAFGLSYFARELSFDFFGWPFSFWVAAQGALLVFCLIVAVYAWAMHRLDQLHAGPG</sequence>
<keyword evidence="5" id="KW-1185">Reference proteome</keyword>
<organism evidence="4 5">
    <name type="scientific">Kinneretia aquatilis</name>
    <dbReference type="NCBI Taxonomy" id="2070761"/>
    <lineage>
        <taxon>Bacteria</taxon>
        <taxon>Pseudomonadati</taxon>
        <taxon>Pseudomonadota</taxon>
        <taxon>Betaproteobacteria</taxon>
        <taxon>Burkholderiales</taxon>
        <taxon>Sphaerotilaceae</taxon>
        <taxon>Roseateles</taxon>
    </lineage>
</organism>
<gene>
    <name evidence="4" type="ORF">C1O66_07620</name>
</gene>
<evidence type="ECO:0000256" key="2">
    <source>
        <dbReference type="SAM" id="Phobius"/>
    </source>
</evidence>
<evidence type="ECO:0000313" key="4">
    <source>
        <dbReference type="EMBL" id="PND37409.1"/>
    </source>
</evidence>
<reference evidence="4 5" key="1">
    <citation type="submission" date="2018-01" db="EMBL/GenBank/DDBJ databases">
        <title>Draft genome sequence of Paucibacter aquatile CR182 isolated from freshwater of the Nakdong River.</title>
        <authorList>
            <person name="Choi A."/>
            <person name="Chung E.J."/>
        </authorList>
    </citation>
    <scope>NUCLEOTIDE SEQUENCE [LARGE SCALE GENOMIC DNA]</scope>
    <source>
        <strain evidence="4 5">CR182</strain>
    </source>
</reference>
<dbReference type="EMBL" id="POSP01000003">
    <property type="protein sequence ID" value="PND37409.1"/>
    <property type="molecule type" value="Genomic_DNA"/>
</dbReference>
<accession>A0A2N8KVB5</accession>
<keyword evidence="2" id="KW-0472">Membrane</keyword>
<comment type="caution">
    <text evidence="4">The sequence shown here is derived from an EMBL/GenBank/DDBJ whole genome shotgun (WGS) entry which is preliminary data.</text>
</comment>
<keyword evidence="2" id="KW-0812">Transmembrane</keyword>
<feature type="compositionally biased region" description="Pro residues" evidence="1">
    <location>
        <begin position="10"/>
        <end position="20"/>
    </location>
</feature>
<dbReference type="InterPro" id="IPR019886">
    <property type="entry name" value="Na_symporter_ssu"/>
</dbReference>
<dbReference type="NCBIfam" id="TIGR03647">
    <property type="entry name" value="Na_symport_sm"/>
    <property type="match status" value="1"/>
</dbReference>
<name>A0A2N8KVB5_9BURK</name>
<dbReference type="RefSeq" id="WP_102767328.1">
    <property type="nucleotide sequence ID" value="NZ_POSP01000003.1"/>
</dbReference>
<evidence type="ECO:0000259" key="3">
    <source>
        <dbReference type="Pfam" id="PF13937"/>
    </source>
</evidence>